<comment type="caution">
    <text evidence="3">The sequence shown here is derived from an EMBL/GenBank/DDBJ whole genome shotgun (WGS) entry which is preliminary data.</text>
</comment>
<keyword evidence="4" id="KW-1185">Reference proteome</keyword>
<evidence type="ECO:0000313" key="4">
    <source>
        <dbReference type="Proteomes" id="UP001056429"/>
    </source>
</evidence>
<organism evidence="3 4">
    <name type="scientific">Oceanirhabdus seepicola</name>
    <dbReference type="NCBI Taxonomy" id="2828781"/>
    <lineage>
        <taxon>Bacteria</taxon>
        <taxon>Bacillati</taxon>
        <taxon>Bacillota</taxon>
        <taxon>Clostridia</taxon>
        <taxon>Eubacteriales</taxon>
        <taxon>Clostridiaceae</taxon>
        <taxon>Oceanirhabdus</taxon>
    </lineage>
</organism>
<reference evidence="3" key="1">
    <citation type="journal article" date="2021" name="mSystems">
        <title>Bacteria and Archaea Synergistically Convert Glycine Betaine to Biogenic Methane in the Formosa Cold Seep of the South China Sea.</title>
        <authorList>
            <person name="Li L."/>
            <person name="Zhang W."/>
            <person name="Zhang S."/>
            <person name="Song L."/>
            <person name="Sun Q."/>
            <person name="Zhang H."/>
            <person name="Xiang H."/>
            <person name="Dong X."/>
        </authorList>
    </citation>
    <scope>NUCLEOTIDE SEQUENCE</scope>
    <source>
        <strain evidence="3">ZWT</strain>
    </source>
</reference>
<protein>
    <submittedName>
        <fullName evidence="3">Carbon-nitrogen hydrolase family protein</fullName>
    </submittedName>
</protein>
<keyword evidence="1 3" id="KW-0378">Hydrolase</keyword>
<accession>A0A9J6NZB3</accession>
<dbReference type="GO" id="GO:0006107">
    <property type="term" value="P:oxaloacetate metabolic process"/>
    <property type="evidence" value="ECO:0007669"/>
    <property type="project" value="TreeGrafter"/>
</dbReference>
<dbReference type="Pfam" id="PF00795">
    <property type="entry name" value="CN_hydrolase"/>
    <property type="match status" value="1"/>
</dbReference>
<dbReference type="GO" id="GO:0006528">
    <property type="term" value="P:asparagine metabolic process"/>
    <property type="evidence" value="ECO:0007669"/>
    <property type="project" value="TreeGrafter"/>
</dbReference>
<dbReference type="PROSITE" id="PS50263">
    <property type="entry name" value="CN_HYDROLASE"/>
    <property type="match status" value="1"/>
</dbReference>
<dbReference type="RefSeq" id="WP_250858895.1">
    <property type="nucleotide sequence ID" value="NZ_JAGSOJ010000002.1"/>
</dbReference>
<dbReference type="CDD" id="cd07572">
    <property type="entry name" value="nit"/>
    <property type="match status" value="1"/>
</dbReference>
<dbReference type="InterPro" id="IPR003010">
    <property type="entry name" value="C-N_Hydrolase"/>
</dbReference>
<gene>
    <name evidence="3" type="ORF">KDK92_08975</name>
</gene>
<dbReference type="PANTHER" id="PTHR23088:SF30">
    <property type="entry name" value="OMEGA-AMIDASE NIT2"/>
    <property type="match status" value="1"/>
</dbReference>
<evidence type="ECO:0000259" key="2">
    <source>
        <dbReference type="PROSITE" id="PS50263"/>
    </source>
</evidence>
<evidence type="ECO:0000256" key="1">
    <source>
        <dbReference type="ARBA" id="ARBA00022801"/>
    </source>
</evidence>
<sequence length="266" mass="29928">MKDFTLGLCQFMVTNNKKENLLTALNYIEQAASNGCNIIALPEVFNCPYDNNFFNSFSEEEHNSETLNLLKNAAKDFNVYIIGGSIIEREDNKLYNTSYIFSPEGKLLDKHRKVHLFDIDIPNKITFKESDTLTAGDKLTVIDTPYCKIGIAICYDMRFPEMFKKMALSEAELIIIPAAFNMTTGPAHWNLTLRARALDNQVFVAAISPARDTTASYVAYGHSLVASPWGDIISSLDDKPGLLVCKIDSKLLYNIREQLPLLKHSK</sequence>
<dbReference type="PANTHER" id="PTHR23088">
    <property type="entry name" value="NITRILASE-RELATED"/>
    <property type="match status" value="1"/>
</dbReference>
<proteinExistence type="predicted"/>
<evidence type="ECO:0000313" key="3">
    <source>
        <dbReference type="EMBL" id="MCM1989871.1"/>
    </source>
</evidence>
<dbReference type="GO" id="GO:0006541">
    <property type="term" value="P:glutamine metabolic process"/>
    <property type="evidence" value="ECO:0007669"/>
    <property type="project" value="TreeGrafter"/>
</dbReference>
<dbReference type="SUPFAM" id="SSF56317">
    <property type="entry name" value="Carbon-nitrogen hydrolase"/>
    <property type="match status" value="1"/>
</dbReference>
<dbReference type="GO" id="GO:0050152">
    <property type="term" value="F:omega-amidase activity"/>
    <property type="evidence" value="ECO:0007669"/>
    <property type="project" value="TreeGrafter"/>
</dbReference>
<feature type="domain" description="CN hydrolase" evidence="2">
    <location>
        <begin position="4"/>
        <end position="249"/>
    </location>
</feature>
<name>A0A9J6NZB3_9CLOT</name>
<reference evidence="3" key="2">
    <citation type="submission" date="2021-04" db="EMBL/GenBank/DDBJ databases">
        <authorList>
            <person name="Dong X."/>
        </authorList>
    </citation>
    <scope>NUCLEOTIDE SEQUENCE</scope>
    <source>
        <strain evidence="3">ZWT</strain>
    </source>
</reference>
<dbReference type="EMBL" id="JAGSOJ010000002">
    <property type="protein sequence ID" value="MCM1989871.1"/>
    <property type="molecule type" value="Genomic_DNA"/>
</dbReference>
<dbReference type="AlphaFoldDB" id="A0A9J6NZB3"/>
<dbReference type="InterPro" id="IPR036526">
    <property type="entry name" value="C-N_Hydrolase_sf"/>
</dbReference>
<dbReference type="Gene3D" id="3.60.110.10">
    <property type="entry name" value="Carbon-nitrogen hydrolase"/>
    <property type="match status" value="1"/>
</dbReference>
<dbReference type="Proteomes" id="UP001056429">
    <property type="component" value="Unassembled WGS sequence"/>
</dbReference>
<dbReference type="InterPro" id="IPR045254">
    <property type="entry name" value="Nit1/2_C-N_Hydrolase"/>
</dbReference>